<gene>
    <name evidence="1" type="ORF">HDK90DRAFT_317935</name>
</gene>
<evidence type="ECO:0000313" key="1">
    <source>
        <dbReference type="EMBL" id="KAK8230353.1"/>
    </source>
</evidence>
<proteinExistence type="predicted"/>
<accession>A0ABR1YI87</accession>
<evidence type="ECO:0000313" key="2">
    <source>
        <dbReference type="Proteomes" id="UP001492380"/>
    </source>
</evidence>
<dbReference type="EMBL" id="JBBWRZ010000008">
    <property type="protein sequence ID" value="KAK8230353.1"/>
    <property type="molecule type" value="Genomic_DNA"/>
</dbReference>
<reference evidence="1 2" key="1">
    <citation type="submission" date="2024-04" db="EMBL/GenBank/DDBJ databases">
        <title>Phyllosticta paracitricarpa is synonymous to the EU quarantine fungus P. citricarpa based on phylogenomic analyses.</title>
        <authorList>
            <consortium name="Lawrence Berkeley National Laboratory"/>
            <person name="Van Ingen-Buijs V.A."/>
            <person name="Van Westerhoven A.C."/>
            <person name="Haridas S."/>
            <person name="Skiadas P."/>
            <person name="Martin F."/>
            <person name="Groenewald J.Z."/>
            <person name="Crous P.W."/>
            <person name="Seidl M.F."/>
        </authorList>
    </citation>
    <scope>NUCLEOTIDE SEQUENCE [LARGE SCALE GENOMIC DNA]</scope>
    <source>
        <strain evidence="1 2">CBS 123374</strain>
    </source>
</reference>
<sequence length="153" mass="16844">MDVVVGEGRGGERERERHQHLLPAGRAPSLLFLSPSRFLFLSRRGPRRRSRMGVGSGVVICCATNQGPQSLSGVDCPFFLRLLQLYQQPILHPSHMYIYTRTAAAASNSHHQVLFVCVFSAIAPRTSKLISTSALTLAANSPPWLHPNSSRRG</sequence>
<keyword evidence="2" id="KW-1185">Reference proteome</keyword>
<protein>
    <submittedName>
        <fullName evidence="1">Uncharacterized protein</fullName>
    </submittedName>
</protein>
<dbReference type="Proteomes" id="UP001492380">
    <property type="component" value="Unassembled WGS sequence"/>
</dbReference>
<name>A0ABR1YI87_9PEZI</name>
<comment type="caution">
    <text evidence="1">The sequence shown here is derived from an EMBL/GenBank/DDBJ whole genome shotgun (WGS) entry which is preliminary data.</text>
</comment>
<organism evidence="1 2">
    <name type="scientific">Phyllosticta capitalensis</name>
    <dbReference type="NCBI Taxonomy" id="121624"/>
    <lineage>
        <taxon>Eukaryota</taxon>
        <taxon>Fungi</taxon>
        <taxon>Dikarya</taxon>
        <taxon>Ascomycota</taxon>
        <taxon>Pezizomycotina</taxon>
        <taxon>Dothideomycetes</taxon>
        <taxon>Dothideomycetes incertae sedis</taxon>
        <taxon>Botryosphaeriales</taxon>
        <taxon>Phyllostictaceae</taxon>
        <taxon>Phyllosticta</taxon>
    </lineage>
</organism>